<dbReference type="SMART" id="SM00186">
    <property type="entry name" value="FBG"/>
    <property type="match status" value="1"/>
</dbReference>
<dbReference type="InParanoid" id="F7D756"/>
<comment type="subcellular location">
    <subcellularLocation>
        <location evidence="1">Secreted</location>
    </subcellularLocation>
</comment>
<dbReference type="InterPro" id="IPR002181">
    <property type="entry name" value="Fibrinogen_a/b/g_C_dom"/>
</dbReference>
<dbReference type="PANTHER" id="PTHR47221">
    <property type="entry name" value="FIBRINOGEN ALPHA CHAIN"/>
    <property type="match status" value="1"/>
</dbReference>
<evidence type="ECO:0000256" key="5">
    <source>
        <dbReference type="ARBA" id="ARBA00023054"/>
    </source>
</evidence>
<evidence type="ECO:0000313" key="12">
    <source>
        <dbReference type="Ensembl" id="ENSMODP00000032145.3"/>
    </source>
</evidence>
<evidence type="ECO:0000256" key="2">
    <source>
        <dbReference type="ARBA" id="ARBA00022525"/>
    </source>
</evidence>
<dbReference type="InterPro" id="IPR037579">
    <property type="entry name" value="FIB_ANG-like"/>
</dbReference>
<dbReference type="GO" id="GO:0005615">
    <property type="term" value="C:extracellular space"/>
    <property type="evidence" value="ECO:0000318"/>
    <property type="project" value="GO_Central"/>
</dbReference>
<organism evidence="12 13">
    <name type="scientific">Monodelphis domestica</name>
    <name type="common">Gray short-tailed opossum</name>
    <dbReference type="NCBI Taxonomy" id="13616"/>
    <lineage>
        <taxon>Eukaryota</taxon>
        <taxon>Metazoa</taxon>
        <taxon>Chordata</taxon>
        <taxon>Craniata</taxon>
        <taxon>Vertebrata</taxon>
        <taxon>Euteleostomi</taxon>
        <taxon>Mammalia</taxon>
        <taxon>Metatheria</taxon>
        <taxon>Didelphimorphia</taxon>
        <taxon>Didelphidae</taxon>
        <taxon>Monodelphis</taxon>
    </lineage>
</organism>
<evidence type="ECO:0000313" key="13">
    <source>
        <dbReference type="Proteomes" id="UP000002280"/>
    </source>
</evidence>
<evidence type="ECO:0000256" key="8">
    <source>
        <dbReference type="SAM" id="Coils"/>
    </source>
</evidence>
<reference evidence="12" key="2">
    <citation type="submission" date="2025-08" db="UniProtKB">
        <authorList>
            <consortium name="Ensembl"/>
        </authorList>
    </citation>
    <scope>IDENTIFICATION</scope>
</reference>
<dbReference type="GO" id="GO:0072577">
    <property type="term" value="P:endothelial cell apoptotic process"/>
    <property type="evidence" value="ECO:0007669"/>
    <property type="project" value="Ensembl"/>
</dbReference>
<keyword evidence="13" id="KW-1185">Reference proteome</keyword>
<dbReference type="GO" id="GO:0042802">
    <property type="term" value="F:identical protein binding"/>
    <property type="evidence" value="ECO:0007669"/>
    <property type="project" value="Ensembl"/>
</dbReference>
<feature type="chain" id="PRO_5023917612" evidence="10">
    <location>
        <begin position="27"/>
        <end position="454"/>
    </location>
</feature>
<dbReference type="STRING" id="13616.ENSMODP00000032145"/>
<evidence type="ECO:0000256" key="4">
    <source>
        <dbReference type="ARBA" id="ARBA00022729"/>
    </source>
</evidence>
<dbReference type="SUPFAM" id="SSF56496">
    <property type="entry name" value="Fibrinogen C-terminal domain-like"/>
    <property type="match status" value="1"/>
</dbReference>
<dbReference type="GO" id="GO:0035473">
    <property type="term" value="F:lipase binding"/>
    <property type="evidence" value="ECO:0007669"/>
    <property type="project" value="Ensembl"/>
</dbReference>
<dbReference type="InterPro" id="IPR020837">
    <property type="entry name" value="Fibrinogen_CS"/>
</dbReference>
<dbReference type="CDD" id="cd00087">
    <property type="entry name" value="FReD"/>
    <property type="match status" value="1"/>
</dbReference>
<accession>F7D756</accession>
<dbReference type="CTD" id="51129"/>
<dbReference type="GO" id="GO:0010903">
    <property type="term" value="P:negative regulation of very-low-density lipoprotein particle remodeling"/>
    <property type="evidence" value="ECO:0007669"/>
    <property type="project" value="Ensembl"/>
</dbReference>
<dbReference type="GeneTree" id="ENSGT00940000159478"/>
<evidence type="ECO:0000256" key="6">
    <source>
        <dbReference type="ARBA" id="ARBA00023157"/>
    </source>
</evidence>
<dbReference type="OMA" id="MATGFPF"/>
<dbReference type="GO" id="GO:0001525">
    <property type="term" value="P:angiogenesis"/>
    <property type="evidence" value="ECO:0007669"/>
    <property type="project" value="UniProtKB-KW"/>
</dbReference>
<dbReference type="GO" id="GO:0055102">
    <property type="term" value="F:lipase inhibitor activity"/>
    <property type="evidence" value="ECO:0007669"/>
    <property type="project" value="Ensembl"/>
</dbReference>
<dbReference type="HOGENOM" id="CLU_038628_2_1_1"/>
<dbReference type="Bgee" id="ENSMODG00000049909">
    <property type="expression patterns" value="Expressed in adult mammalian kidney and 19 other cell types or tissues"/>
</dbReference>
<dbReference type="GO" id="GO:0070328">
    <property type="term" value="P:triglyceride homeostasis"/>
    <property type="evidence" value="ECO:0000318"/>
    <property type="project" value="GO_Central"/>
</dbReference>
<dbReference type="InterPro" id="IPR014716">
    <property type="entry name" value="Fibrinogen_a/b/g_C_1"/>
</dbReference>
<protein>
    <submittedName>
        <fullName evidence="12">Angiopoietin like 4</fullName>
    </submittedName>
</protein>
<evidence type="ECO:0000256" key="3">
    <source>
        <dbReference type="ARBA" id="ARBA00022657"/>
    </source>
</evidence>
<dbReference type="GO" id="GO:0007596">
    <property type="term" value="P:blood coagulation"/>
    <property type="evidence" value="ECO:0007669"/>
    <property type="project" value="InterPro"/>
</dbReference>
<dbReference type="Gene3D" id="3.90.215.10">
    <property type="entry name" value="Gamma Fibrinogen, chain A, domain 1"/>
    <property type="match status" value="1"/>
</dbReference>
<keyword evidence="4 10" id="KW-0732">Signal</keyword>
<evidence type="ECO:0000259" key="11">
    <source>
        <dbReference type="PROSITE" id="PS51406"/>
    </source>
</evidence>
<dbReference type="PROSITE" id="PS00514">
    <property type="entry name" value="FIBRINOGEN_C_1"/>
    <property type="match status" value="1"/>
</dbReference>
<feature type="coiled-coil region" evidence="8">
    <location>
        <begin position="158"/>
        <end position="199"/>
    </location>
</feature>
<keyword evidence="5 8" id="KW-0175">Coiled coil</keyword>
<dbReference type="Proteomes" id="UP000002280">
    <property type="component" value="Chromosome 3"/>
</dbReference>
<dbReference type="Gene3D" id="4.10.530.10">
    <property type="entry name" value="Gamma-fibrinogen Carboxyl Terminal Fragment, domain 2"/>
    <property type="match status" value="1"/>
</dbReference>
<dbReference type="AlphaFoldDB" id="F7D756"/>
<evidence type="ECO:0000256" key="10">
    <source>
        <dbReference type="SAM" id="SignalP"/>
    </source>
</evidence>
<dbReference type="OrthoDB" id="6145874at2759"/>
<dbReference type="FunCoup" id="F7D756">
    <property type="interactions" value="157"/>
</dbReference>
<sequence>MRCAPSTGAALVLCAATAGLLGAAAASRGEGRPGAPELRVPRAGPDAKYASWDEVNVIAHGLLQLGHGLREHVERTRDQVSDIYSRLQARDPACEDPLRRARHSPEGTPLESPDESPVDLASKGTESHLEPKEAQQKTELQQLERNDGSIRGAAWRAVHSLQTQLLAQNNRIEELSQKVAQQQQHLEKQNLKIQTLQSKLRGLAPLPLGPLVKKNTPKMARHIRPVPNSSDKPKLPQDCHQLFLGGERQSGLFQIQPQGSSPFLVNCKMTSEGGWTVIQRRLNGSVDFHQPWEAYKSGFGDPNGEFWLGLEKVHHITGDRGSRLAVQLLDWEGNAQSVQIPFHLGGEDTAYSLKLTGPVAGELGPATEDGLSLPFSTWDRDHDLRTDMNCAKNLSGGWWFSTCGHSNLNGKYFHSLPRQRHQRKQGIFWKTWRGRYYPLQATTMLIQPTEAATS</sequence>
<keyword evidence="3" id="KW-0037">Angiogenesis</keyword>
<feature type="compositionally biased region" description="Basic and acidic residues" evidence="9">
    <location>
        <begin position="88"/>
        <end position="105"/>
    </location>
</feature>
<name>F7D756_MONDO</name>
<keyword evidence="2" id="KW-0964">Secreted</keyword>
<dbReference type="Ensembl" id="ENSMODT00000033721.3">
    <property type="protein sequence ID" value="ENSMODP00000032145.3"/>
    <property type="gene ID" value="ENSMODG00000049909.1"/>
</dbReference>
<keyword evidence="6" id="KW-1015">Disulfide bond</keyword>
<dbReference type="FunFam" id="4.10.530.10:FF:000001">
    <property type="entry name" value="angiopoietin-2 isoform X1"/>
    <property type="match status" value="1"/>
</dbReference>
<dbReference type="GO" id="GO:2000352">
    <property type="term" value="P:negative regulation of endothelial cell apoptotic process"/>
    <property type="evidence" value="ECO:0007669"/>
    <property type="project" value="Ensembl"/>
</dbReference>
<gene>
    <name evidence="12" type="primary">ANGPTL4</name>
</gene>
<feature type="signal peptide" evidence="10">
    <location>
        <begin position="1"/>
        <end position="26"/>
    </location>
</feature>
<dbReference type="GO" id="GO:0090318">
    <property type="term" value="P:regulation of chylomicron remodeling"/>
    <property type="evidence" value="ECO:0007669"/>
    <property type="project" value="Ensembl"/>
</dbReference>
<keyword evidence="7" id="KW-0325">Glycoprotein</keyword>
<reference evidence="12" key="3">
    <citation type="submission" date="2025-09" db="UniProtKB">
        <authorList>
            <consortium name="Ensembl"/>
        </authorList>
    </citation>
    <scope>IDENTIFICATION</scope>
</reference>
<dbReference type="GeneID" id="100025405"/>
<dbReference type="Pfam" id="PF00147">
    <property type="entry name" value="Fibrinogen_C"/>
    <property type="match status" value="1"/>
</dbReference>
<feature type="region of interest" description="Disordered" evidence="9">
    <location>
        <begin position="86"/>
        <end position="141"/>
    </location>
</feature>
<evidence type="ECO:0000256" key="9">
    <source>
        <dbReference type="SAM" id="MobiDB-lite"/>
    </source>
</evidence>
<dbReference type="GO" id="GO:0045717">
    <property type="term" value="P:negative regulation of fatty acid biosynthetic process"/>
    <property type="evidence" value="ECO:0007669"/>
    <property type="project" value="Ensembl"/>
</dbReference>
<dbReference type="KEGG" id="mdo:100025405"/>
<dbReference type="GO" id="GO:0004857">
    <property type="term" value="F:enzyme inhibitor activity"/>
    <property type="evidence" value="ECO:0000318"/>
    <property type="project" value="GO_Central"/>
</dbReference>
<evidence type="ECO:0000256" key="7">
    <source>
        <dbReference type="ARBA" id="ARBA00023180"/>
    </source>
</evidence>
<dbReference type="GO" id="GO:0043335">
    <property type="term" value="P:protein unfolding"/>
    <property type="evidence" value="ECO:0007669"/>
    <property type="project" value="Ensembl"/>
</dbReference>
<feature type="domain" description="Fibrinogen C-terminal" evidence="11">
    <location>
        <begin position="230"/>
        <end position="450"/>
    </location>
</feature>
<dbReference type="PROSITE" id="PS51406">
    <property type="entry name" value="FIBRINOGEN_C_2"/>
    <property type="match status" value="1"/>
</dbReference>
<reference evidence="12 13" key="1">
    <citation type="journal article" date="2007" name="Nature">
        <title>Genome of the marsupial Monodelphis domestica reveals innovation in non-coding sequences.</title>
        <authorList>
            <person name="Mikkelsen T.S."/>
            <person name="Wakefield M.J."/>
            <person name="Aken B."/>
            <person name="Amemiya C.T."/>
            <person name="Chang J.L."/>
            <person name="Duke S."/>
            <person name="Garber M."/>
            <person name="Gentles A.J."/>
            <person name="Goodstadt L."/>
            <person name="Heger A."/>
            <person name="Jurka J."/>
            <person name="Kamal M."/>
            <person name="Mauceli E."/>
            <person name="Searle S.M."/>
            <person name="Sharpe T."/>
            <person name="Baker M.L."/>
            <person name="Batzer M.A."/>
            <person name="Benos P.V."/>
            <person name="Belov K."/>
            <person name="Clamp M."/>
            <person name="Cook A."/>
            <person name="Cuff J."/>
            <person name="Das R."/>
            <person name="Davidow L."/>
            <person name="Deakin J.E."/>
            <person name="Fazzari M.J."/>
            <person name="Glass J.L."/>
            <person name="Grabherr M."/>
            <person name="Greally J.M."/>
            <person name="Gu W."/>
            <person name="Hore T.A."/>
            <person name="Huttley G.A."/>
            <person name="Kleber M."/>
            <person name="Jirtle R.L."/>
            <person name="Koina E."/>
            <person name="Lee J.T."/>
            <person name="Mahony S."/>
            <person name="Marra M.A."/>
            <person name="Miller R.D."/>
            <person name="Nicholls R.D."/>
            <person name="Oda M."/>
            <person name="Papenfuss A.T."/>
            <person name="Parra Z.E."/>
            <person name="Pollock D.D."/>
            <person name="Ray D.A."/>
            <person name="Schein J.E."/>
            <person name="Speed T.P."/>
            <person name="Thompson K."/>
            <person name="VandeBerg J.L."/>
            <person name="Wade C.M."/>
            <person name="Walker J.A."/>
            <person name="Waters P.D."/>
            <person name="Webber C."/>
            <person name="Weidman J.R."/>
            <person name="Xie X."/>
            <person name="Zody M.C."/>
            <person name="Baldwin J."/>
            <person name="Abdouelleil A."/>
            <person name="Abdulkadir J."/>
            <person name="Abebe A."/>
            <person name="Abera B."/>
            <person name="Abreu J."/>
            <person name="Acer S.C."/>
            <person name="Aftuck L."/>
            <person name="Alexander A."/>
            <person name="An P."/>
            <person name="Anderson E."/>
            <person name="Anderson S."/>
            <person name="Arachi H."/>
            <person name="Azer M."/>
            <person name="Bachantsang P."/>
            <person name="Barry A."/>
            <person name="Bayul T."/>
            <person name="Berlin A."/>
            <person name="Bessette D."/>
            <person name="Bloom T."/>
            <person name="Bloom T."/>
            <person name="Boguslavskiy L."/>
            <person name="Bonnet C."/>
            <person name="Boukhgalter B."/>
            <person name="Bourzgui I."/>
            <person name="Brown A."/>
            <person name="Cahill P."/>
            <person name="Channer S."/>
            <person name="Cheshatsang Y."/>
            <person name="Chuda L."/>
            <person name="Citroen M."/>
            <person name="Collymore A."/>
            <person name="Cooke P."/>
            <person name="Costello M."/>
            <person name="D'Aco K."/>
            <person name="Daza R."/>
            <person name="De Haan G."/>
            <person name="DeGray S."/>
            <person name="DeMaso C."/>
            <person name="Dhargay N."/>
            <person name="Dooley K."/>
            <person name="Dooley E."/>
            <person name="Doricent M."/>
            <person name="Dorje P."/>
            <person name="Dorjee K."/>
            <person name="Dupes A."/>
            <person name="Elong R."/>
            <person name="Falk J."/>
            <person name="Farina A."/>
            <person name="Faro S."/>
            <person name="Ferguson D."/>
            <person name="Fisher S."/>
            <person name="Foley C.D."/>
            <person name="Franke A."/>
            <person name="Friedrich D."/>
            <person name="Gadbois L."/>
            <person name="Gearin G."/>
            <person name="Gearin C.R."/>
            <person name="Giannoukos G."/>
            <person name="Goode T."/>
            <person name="Graham J."/>
            <person name="Grandbois E."/>
            <person name="Grewal S."/>
            <person name="Gyaltsen K."/>
            <person name="Hafez N."/>
            <person name="Hagos B."/>
            <person name="Hall J."/>
            <person name="Henson C."/>
            <person name="Hollinger A."/>
            <person name="Honan T."/>
            <person name="Huard M.D."/>
            <person name="Hughes L."/>
            <person name="Hurhula B."/>
            <person name="Husby M.E."/>
            <person name="Kamat A."/>
            <person name="Kanga B."/>
            <person name="Kashin S."/>
            <person name="Khazanovich D."/>
            <person name="Kisner P."/>
            <person name="Lance K."/>
            <person name="Lara M."/>
            <person name="Lee W."/>
            <person name="Lennon N."/>
            <person name="Letendre F."/>
            <person name="LeVine R."/>
            <person name="Lipovsky A."/>
            <person name="Liu X."/>
            <person name="Liu J."/>
            <person name="Liu S."/>
            <person name="Lokyitsang T."/>
            <person name="Lokyitsang Y."/>
            <person name="Lubonja R."/>
            <person name="Lui A."/>
            <person name="MacDonald P."/>
            <person name="Magnisalis V."/>
            <person name="Maru K."/>
            <person name="Matthews C."/>
            <person name="McCusker W."/>
            <person name="McDonough S."/>
            <person name="Mehta T."/>
            <person name="Meldrim J."/>
            <person name="Meneus L."/>
            <person name="Mihai O."/>
            <person name="Mihalev A."/>
            <person name="Mihova T."/>
            <person name="Mittelman R."/>
            <person name="Mlenga V."/>
            <person name="Montmayeur A."/>
            <person name="Mulrain L."/>
            <person name="Navidi A."/>
            <person name="Naylor J."/>
            <person name="Negash T."/>
            <person name="Nguyen T."/>
            <person name="Nguyen N."/>
            <person name="Nicol R."/>
            <person name="Norbu C."/>
            <person name="Norbu N."/>
            <person name="Novod N."/>
            <person name="O'Neill B."/>
            <person name="Osman S."/>
            <person name="Markiewicz E."/>
            <person name="Oyono O.L."/>
            <person name="Patti C."/>
            <person name="Phunkhang P."/>
            <person name="Pierre F."/>
            <person name="Priest M."/>
            <person name="Raghuraman S."/>
            <person name="Rege F."/>
            <person name="Reyes R."/>
            <person name="Rise C."/>
            <person name="Rogov P."/>
            <person name="Ross K."/>
            <person name="Ryan E."/>
            <person name="Settipalli S."/>
            <person name="Shea T."/>
            <person name="Sherpa N."/>
            <person name="Shi L."/>
            <person name="Shih D."/>
            <person name="Sparrow T."/>
            <person name="Spaulding J."/>
            <person name="Stalker J."/>
            <person name="Stange-Thomann N."/>
            <person name="Stavropoulos S."/>
            <person name="Stone C."/>
            <person name="Strader C."/>
            <person name="Tesfaye S."/>
            <person name="Thomson T."/>
            <person name="Thoulutsang Y."/>
            <person name="Thoulutsang D."/>
            <person name="Topham K."/>
            <person name="Topping I."/>
            <person name="Tsamla T."/>
            <person name="Vassiliev H."/>
            <person name="Vo A."/>
            <person name="Wangchuk T."/>
            <person name="Wangdi T."/>
            <person name="Weiand M."/>
            <person name="Wilkinson J."/>
            <person name="Wilson A."/>
            <person name="Yadav S."/>
            <person name="Young G."/>
            <person name="Yu Q."/>
            <person name="Zembek L."/>
            <person name="Zhong D."/>
            <person name="Zimmer A."/>
            <person name="Zwirko Z."/>
            <person name="Jaffe D.B."/>
            <person name="Alvarez P."/>
            <person name="Brockman W."/>
            <person name="Butler J."/>
            <person name="Chin C."/>
            <person name="Gnerre S."/>
            <person name="MacCallum I."/>
            <person name="Graves J.A."/>
            <person name="Ponting C.P."/>
            <person name="Breen M."/>
            <person name="Samollow P.B."/>
            <person name="Lander E.S."/>
            <person name="Lindblad-Toh K."/>
        </authorList>
    </citation>
    <scope>NUCLEOTIDE SEQUENCE [LARGE SCALE GENOMIC DNA]</scope>
</reference>
<dbReference type="InterPro" id="IPR036056">
    <property type="entry name" value="Fibrinogen-like_C"/>
</dbReference>
<dbReference type="PANTHER" id="PTHR47221:SF6">
    <property type="entry name" value="FIBRINOGEN ALPHA CHAIN"/>
    <property type="match status" value="1"/>
</dbReference>
<proteinExistence type="predicted"/>
<evidence type="ECO:0000256" key="1">
    <source>
        <dbReference type="ARBA" id="ARBA00004613"/>
    </source>
</evidence>
<feature type="compositionally biased region" description="Basic and acidic residues" evidence="9">
    <location>
        <begin position="125"/>
        <end position="141"/>
    </location>
</feature>